<dbReference type="STRING" id="1280837.A0A316VH01"/>
<dbReference type="FunFam" id="3.40.30.10:FF:000011">
    <property type="entry name" value="Peroxiredoxin PRX1"/>
    <property type="match status" value="1"/>
</dbReference>
<evidence type="ECO:0000313" key="10">
    <source>
        <dbReference type="Proteomes" id="UP000245771"/>
    </source>
</evidence>
<dbReference type="GO" id="GO:0051920">
    <property type="term" value="F:peroxiredoxin activity"/>
    <property type="evidence" value="ECO:0007669"/>
    <property type="project" value="InterPro"/>
</dbReference>
<dbReference type="PROSITE" id="PS51352">
    <property type="entry name" value="THIOREDOXIN_2"/>
    <property type="match status" value="1"/>
</dbReference>
<evidence type="ECO:0000256" key="1">
    <source>
        <dbReference type="ARBA" id="ARBA00022559"/>
    </source>
</evidence>
<organism evidence="9 10">
    <name type="scientific">Meira miltonrushii</name>
    <dbReference type="NCBI Taxonomy" id="1280837"/>
    <lineage>
        <taxon>Eukaryota</taxon>
        <taxon>Fungi</taxon>
        <taxon>Dikarya</taxon>
        <taxon>Basidiomycota</taxon>
        <taxon>Ustilaginomycotina</taxon>
        <taxon>Exobasidiomycetes</taxon>
        <taxon>Exobasidiales</taxon>
        <taxon>Brachybasidiaceae</taxon>
        <taxon>Meira</taxon>
    </lineage>
</organism>
<keyword evidence="2 6" id="KW-0049">Antioxidant</keyword>
<dbReference type="RefSeq" id="XP_025355087.1">
    <property type="nucleotide sequence ID" value="XM_025498584.1"/>
</dbReference>
<dbReference type="SUPFAM" id="SSF52833">
    <property type="entry name" value="Thioredoxin-like"/>
    <property type="match status" value="1"/>
</dbReference>
<name>A0A316VH01_9BASI</name>
<keyword evidence="10" id="KW-1185">Reference proteome</keyword>
<dbReference type="InterPro" id="IPR000866">
    <property type="entry name" value="AhpC/TSA"/>
</dbReference>
<dbReference type="InterPro" id="IPR045020">
    <property type="entry name" value="PRX_1cys"/>
</dbReference>
<dbReference type="Pfam" id="PF10417">
    <property type="entry name" value="1-cysPrx_C"/>
    <property type="match status" value="1"/>
</dbReference>
<feature type="domain" description="Thioredoxin" evidence="8">
    <location>
        <begin position="6"/>
        <end position="171"/>
    </location>
</feature>
<sequence>MADNNLRLGSVVPNFSAETTHGDIQFHDWIGEKWAILFSHPDDFTPVCTTELGRVSQLEPEFTKRGVKLIGLSANSVESHDRWIADIEKHTSKGSKVNYPIIGDKDRKIATEFGMLDYQDITNVDQKGLPLTVRTVFIIDPKKTIRLTISYPAAVGRNFDEILRVIDSLQGGDKYKFTTPVDWQPGQDVIIPPPIKNGPAEQLNKLFPGEKREVLPYLTYHKDPTAQA</sequence>
<dbReference type="OrthoDB" id="2996783at2759"/>
<dbReference type="EMBL" id="KZ819603">
    <property type="protein sequence ID" value="PWN34785.1"/>
    <property type="molecule type" value="Genomic_DNA"/>
</dbReference>
<dbReference type="PIRSF" id="PIRSF000239">
    <property type="entry name" value="AHPC"/>
    <property type="match status" value="1"/>
</dbReference>
<dbReference type="InterPro" id="IPR036249">
    <property type="entry name" value="Thioredoxin-like_sf"/>
</dbReference>
<evidence type="ECO:0000256" key="3">
    <source>
        <dbReference type="ARBA" id="ARBA00023002"/>
    </source>
</evidence>
<evidence type="ECO:0000259" key="8">
    <source>
        <dbReference type="PROSITE" id="PS51352"/>
    </source>
</evidence>
<keyword evidence="3 6" id="KW-0560">Oxidoreductase</keyword>
<dbReference type="GO" id="GO:0005829">
    <property type="term" value="C:cytosol"/>
    <property type="evidence" value="ECO:0007669"/>
    <property type="project" value="TreeGrafter"/>
</dbReference>
<evidence type="ECO:0000256" key="5">
    <source>
        <dbReference type="ARBA" id="ARBA00025719"/>
    </source>
</evidence>
<dbReference type="GO" id="GO:0005739">
    <property type="term" value="C:mitochondrion"/>
    <property type="evidence" value="ECO:0007669"/>
    <property type="project" value="TreeGrafter"/>
</dbReference>
<evidence type="ECO:0000256" key="4">
    <source>
        <dbReference type="ARBA" id="ARBA00023284"/>
    </source>
</evidence>
<feature type="active site" description="Cysteine sulfenic acid (-SOH) intermediate; for peroxidase activity" evidence="7">
    <location>
        <position position="48"/>
    </location>
</feature>
<evidence type="ECO:0000256" key="2">
    <source>
        <dbReference type="ARBA" id="ARBA00022862"/>
    </source>
</evidence>
<dbReference type="InterPro" id="IPR013766">
    <property type="entry name" value="Thioredoxin_domain"/>
</dbReference>
<reference evidence="9 10" key="1">
    <citation type="journal article" date="2018" name="Mol. Biol. Evol.">
        <title>Broad Genomic Sampling Reveals a Smut Pathogenic Ancestry of the Fungal Clade Ustilaginomycotina.</title>
        <authorList>
            <person name="Kijpornyongpan T."/>
            <person name="Mondo S.J."/>
            <person name="Barry K."/>
            <person name="Sandor L."/>
            <person name="Lee J."/>
            <person name="Lipzen A."/>
            <person name="Pangilinan J."/>
            <person name="LaButti K."/>
            <person name="Hainaut M."/>
            <person name="Henrissat B."/>
            <person name="Grigoriev I.V."/>
            <person name="Spatafora J.W."/>
            <person name="Aime M.C."/>
        </authorList>
    </citation>
    <scope>NUCLEOTIDE SEQUENCE [LARGE SCALE GENOMIC DNA]</scope>
    <source>
        <strain evidence="9 10">MCA 3882</strain>
    </source>
</reference>
<dbReference type="CDD" id="cd03016">
    <property type="entry name" value="PRX_1cys"/>
    <property type="match status" value="1"/>
</dbReference>
<gene>
    <name evidence="9" type="ORF">FA14DRAFT_160236</name>
</gene>
<evidence type="ECO:0000256" key="7">
    <source>
        <dbReference type="PIRSR" id="PIRSR000239-1"/>
    </source>
</evidence>
<comment type="function">
    <text evidence="6">Thiol-specific peroxidase that catalyzes the reduction of hydrogen peroxide and organic hydroperoxides to water and alcohols, respectively.</text>
</comment>
<accession>A0A316VH01</accession>
<dbReference type="FunCoup" id="A0A316VH01">
    <property type="interactions" value="413"/>
</dbReference>
<dbReference type="PANTHER" id="PTHR43503">
    <property type="entry name" value="MCG48959-RELATED"/>
    <property type="match status" value="1"/>
</dbReference>
<dbReference type="InterPro" id="IPR019479">
    <property type="entry name" value="Peroxiredoxin_C"/>
</dbReference>
<keyword evidence="4 6" id="KW-0676">Redox-active center</keyword>
<dbReference type="Gene3D" id="3.30.1020.10">
    <property type="entry name" value="Antioxidant, Horf6, Chain A, domain2"/>
    <property type="match status" value="1"/>
</dbReference>
<proteinExistence type="inferred from homology"/>
<evidence type="ECO:0000313" key="9">
    <source>
        <dbReference type="EMBL" id="PWN34785.1"/>
    </source>
</evidence>
<comment type="similarity">
    <text evidence="5">Belongs to the peroxiredoxin family. Prx6 subfamily.</text>
</comment>
<dbReference type="PANTHER" id="PTHR43503:SF4">
    <property type="entry name" value="PEROXIREDOXIN-6"/>
    <property type="match status" value="1"/>
</dbReference>
<dbReference type="Proteomes" id="UP000245771">
    <property type="component" value="Unassembled WGS sequence"/>
</dbReference>
<dbReference type="Gene3D" id="3.40.30.10">
    <property type="entry name" value="Glutaredoxin"/>
    <property type="match status" value="1"/>
</dbReference>
<dbReference type="InterPro" id="IPR024706">
    <property type="entry name" value="Peroxiredoxin_AhpC-typ"/>
</dbReference>
<dbReference type="GeneID" id="37020365"/>
<protein>
    <submittedName>
        <fullName evidence="9">Putative thioredoxin peroxidase</fullName>
    </submittedName>
</protein>
<evidence type="ECO:0000256" key="6">
    <source>
        <dbReference type="PIRNR" id="PIRNR000239"/>
    </source>
</evidence>
<dbReference type="Pfam" id="PF00578">
    <property type="entry name" value="AhpC-TSA"/>
    <property type="match status" value="1"/>
</dbReference>
<dbReference type="AlphaFoldDB" id="A0A316VH01"/>
<keyword evidence="1 6" id="KW-0575">Peroxidase</keyword>
<dbReference type="InParanoid" id="A0A316VH01"/>
<dbReference type="GO" id="GO:0045454">
    <property type="term" value="P:cell redox homeostasis"/>
    <property type="evidence" value="ECO:0007669"/>
    <property type="project" value="TreeGrafter"/>
</dbReference>